<dbReference type="GO" id="GO:0055085">
    <property type="term" value="P:transmembrane transport"/>
    <property type="evidence" value="ECO:0007669"/>
    <property type="project" value="InterPro"/>
</dbReference>
<reference evidence="8 9" key="1">
    <citation type="submission" date="2018-11" db="EMBL/GenBank/DDBJ databases">
        <title>Complete genome sequence of Paenibacillus baekrokdamisoli strain KCTC 33723.</title>
        <authorList>
            <person name="Kang S.W."/>
            <person name="Lee K.C."/>
            <person name="Kim K.K."/>
            <person name="Kim J.S."/>
            <person name="Kim D.S."/>
            <person name="Ko S.H."/>
            <person name="Yang S.H."/>
            <person name="Lee J.S."/>
        </authorList>
    </citation>
    <scope>NUCLEOTIDE SEQUENCE [LARGE SCALE GENOMIC DNA]</scope>
    <source>
        <strain evidence="8 9">KCTC 33723</strain>
    </source>
</reference>
<evidence type="ECO:0000313" key="9">
    <source>
        <dbReference type="Proteomes" id="UP000275368"/>
    </source>
</evidence>
<gene>
    <name evidence="8" type="ORF">Back11_15910</name>
</gene>
<evidence type="ECO:0000256" key="1">
    <source>
        <dbReference type="ARBA" id="ARBA00004651"/>
    </source>
</evidence>
<keyword evidence="3" id="KW-1003">Cell membrane</keyword>
<keyword evidence="6 7" id="KW-0472">Membrane</keyword>
<proteinExistence type="inferred from homology"/>
<evidence type="ECO:0000256" key="3">
    <source>
        <dbReference type="ARBA" id="ARBA00022475"/>
    </source>
</evidence>
<protein>
    <submittedName>
        <fullName evidence="8">Sugar ABC transporter permease</fullName>
    </submittedName>
</protein>
<sequence length="278" mass="31151">MLHPTKKFRARDIPVLVVLLAIAMSCLYPFYFMLVSSFKSNQEYTVNPIGFPKHFTLESIQMMLDQTDVFQSLLNSLFVVCVSVLIIMIVSSMAGYSFSKLKFWGSNKFFIVILSTIMIPIQIIIIPLYINMADLELVNHYSSIILIYTAISIPFGAYLMRSFYTGIPSELMDAAMIDGLSYTQIYYKIMLPLSAPALATLGILQFINLWNDLLISMIFLQDPSTRTVTVTIAALAGRYVTNYPVIISGLLVSTIPAVIGFLTLQRYLVKGITVGITK</sequence>
<keyword evidence="4 7" id="KW-0812">Transmembrane</keyword>
<dbReference type="AlphaFoldDB" id="A0A3G9IPG0"/>
<dbReference type="GO" id="GO:0005886">
    <property type="term" value="C:plasma membrane"/>
    <property type="evidence" value="ECO:0007669"/>
    <property type="project" value="UniProtKB-SubCell"/>
</dbReference>
<dbReference type="InterPro" id="IPR000515">
    <property type="entry name" value="MetI-like"/>
</dbReference>
<keyword evidence="2 7" id="KW-0813">Transport</keyword>
<dbReference type="Pfam" id="PF00528">
    <property type="entry name" value="BPD_transp_1"/>
    <property type="match status" value="1"/>
</dbReference>
<feature type="transmembrane region" description="Helical" evidence="7">
    <location>
        <begin position="185"/>
        <end position="207"/>
    </location>
</feature>
<feature type="transmembrane region" description="Helical" evidence="7">
    <location>
        <begin position="109"/>
        <end position="130"/>
    </location>
</feature>
<feature type="transmembrane region" description="Helical" evidence="7">
    <location>
        <begin position="142"/>
        <end position="164"/>
    </location>
</feature>
<keyword evidence="5 7" id="KW-1133">Transmembrane helix</keyword>
<dbReference type="SUPFAM" id="SSF161098">
    <property type="entry name" value="MetI-like"/>
    <property type="match status" value="1"/>
</dbReference>
<evidence type="ECO:0000256" key="4">
    <source>
        <dbReference type="ARBA" id="ARBA00022692"/>
    </source>
</evidence>
<evidence type="ECO:0000256" key="6">
    <source>
        <dbReference type="ARBA" id="ARBA00023136"/>
    </source>
</evidence>
<dbReference type="OrthoDB" id="187395at2"/>
<dbReference type="InterPro" id="IPR035906">
    <property type="entry name" value="MetI-like_sf"/>
</dbReference>
<dbReference type="Gene3D" id="1.10.3720.10">
    <property type="entry name" value="MetI-like"/>
    <property type="match status" value="1"/>
</dbReference>
<dbReference type="CDD" id="cd06261">
    <property type="entry name" value="TM_PBP2"/>
    <property type="match status" value="1"/>
</dbReference>
<comment type="similarity">
    <text evidence="7">Belongs to the binding-protein-dependent transport system permease family.</text>
</comment>
<name>A0A3G9IPG0_9BACL</name>
<dbReference type="PANTHER" id="PTHR43744:SF8">
    <property type="entry name" value="SN-GLYCEROL-3-PHOSPHATE TRANSPORT SYSTEM PERMEASE PROTEIN UGPE"/>
    <property type="match status" value="1"/>
</dbReference>
<dbReference type="PROSITE" id="PS51257">
    <property type="entry name" value="PROKAR_LIPOPROTEIN"/>
    <property type="match status" value="1"/>
</dbReference>
<evidence type="ECO:0000256" key="2">
    <source>
        <dbReference type="ARBA" id="ARBA00022448"/>
    </source>
</evidence>
<keyword evidence="9" id="KW-1185">Reference proteome</keyword>
<dbReference type="KEGG" id="pbk:Back11_15910"/>
<feature type="transmembrane region" description="Helical" evidence="7">
    <location>
        <begin position="245"/>
        <end position="264"/>
    </location>
</feature>
<dbReference type="PANTHER" id="PTHR43744">
    <property type="entry name" value="ABC TRANSPORTER PERMEASE PROTEIN MG189-RELATED-RELATED"/>
    <property type="match status" value="1"/>
</dbReference>
<feature type="transmembrane region" description="Helical" evidence="7">
    <location>
        <begin position="12"/>
        <end position="31"/>
    </location>
</feature>
<dbReference type="EMBL" id="AP019308">
    <property type="protein sequence ID" value="BBH20246.1"/>
    <property type="molecule type" value="Genomic_DNA"/>
</dbReference>
<comment type="subcellular location">
    <subcellularLocation>
        <location evidence="1 7">Cell membrane</location>
        <topology evidence="1 7">Multi-pass membrane protein</topology>
    </subcellularLocation>
</comment>
<evidence type="ECO:0000256" key="7">
    <source>
        <dbReference type="RuleBase" id="RU363032"/>
    </source>
</evidence>
<evidence type="ECO:0000256" key="5">
    <source>
        <dbReference type="ARBA" id="ARBA00022989"/>
    </source>
</evidence>
<organism evidence="8 9">
    <name type="scientific">Paenibacillus baekrokdamisoli</name>
    <dbReference type="NCBI Taxonomy" id="1712516"/>
    <lineage>
        <taxon>Bacteria</taxon>
        <taxon>Bacillati</taxon>
        <taxon>Bacillota</taxon>
        <taxon>Bacilli</taxon>
        <taxon>Bacillales</taxon>
        <taxon>Paenibacillaceae</taxon>
        <taxon>Paenibacillus</taxon>
    </lineage>
</organism>
<accession>A0A3G9IPG0</accession>
<feature type="transmembrane region" description="Helical" evidence="7">
    <location>
        <begin position="73"/>
        <end position="97"/>
    </location>
</feature>
<dbReference type="PROSITE" id="PS50928">
    <property type="entry name" value="ABC_TM1"/>
    <property type="match status" value="1"/>
</dbReference>
<dbReference type="RefSeq" id="WP_125655157.1">
    <property type="nucleotide sequence ID" value="NZ_AP019308.1"/>
</dbReference>
<evidence type="ECO:0000313" key="8">
    <source>
        <dbReference type="EMBL" id="BBH20246.1"/>
    </source>
</evidence>
<dbReference type="Proteomes" id="UP000275368">
    <property type="component" value="Chromosome"/>
</dbReference>